<evidence type="ECO:0000256" key="5">
    <source>
        <dbReference type="ARBA" id="ARBA00035257"/>
    </source>
</evidence>
<evidence type="ECO:0000256" key="6">
    <source>
        <dbReference type="ARBA" id="ARBA00035408"/>
    </source>
</evidence>
<keyword evidence="2" id="KW-0694">RNA-binding</keyword>
<dbReference type="GO" id="GO:0003735">
    <property type="term" value="F:structural constituent of ribosome"/>
    <property type="evidence" value="ECO:0007669"/>
    <property type="project" value="InterPro"/>
</dbReference>
<dbReference type="OMA" id="NKKKWMI"/>
<dbReference type="GO" id="GO:0005634">
    <property type="term" value="C:nucleus"/>
    <property type="evidence" value="ECO:0007669"/>
    <property type="project" value="TreeGrafter"/>
</dbReference>
<dbReference type="InterPro" id="IPR005703">
    <property type="entry name" value="Ribosomal_uS3_euk/arc"/>
</dbReference>
<proteinExistence type="inferred from homology"/>
<evidence type="ECO:0000256" key="2">
    <source>
        <dbReference type="ARBA" id="ARBA00022884"/>
    </source>
</evidence>
<sequence>MADEGRRVRKINTKKKFVADGVFQAELNEFLTRCLGMDGYAGIEVRATSMSTEIRVKATKTREILEKSARKVRELKSLIEKRYNFNDVDNKVELAIKPLPYDKNLCASAQAENLKYKLLGGTPVRLAANNILAQVMKRGGAKGCEIIISGKIRGQRAKSQKYKQGYIISTGQPKLEFVDEAVRHVELRQGVLGVKVKILPDSERAVGKYRKIMPDHVKIHEPKEENHDITPSGIAANQ</sequence>
<dbReference type="EMBL" id="CCKQ01003057">
    <property type="protein sequence ID" value="CDW74162.1"/>
    <property type="molecule type" value="Genomic_DNA"/>
</dbReference>
<keyword evidence="4" id="KW-0687">Ribonucleoprotein</keyword>
<dbReference type="InterPro" id="IPR036419">
    <property type="entry name" value="Ribosomal_S3_C_sf"/>
</dbReference>
<dbReference type="FunCoup" id="A0A077ZY54">
    <property type="interactions" value="377"/>
</dbReference>
<dbReference type="SUPFAM" id="SSF54814">
    <property type="entry name" value="Prokaryotic type KH domain (KH-domain type II)"/>
    <property type="match status" value="1"/>
</dbReference>
<dbReference type="PANTHER" id="PTHR11760:SF32">
    <property type="entry name" value="SMALL RIBOSOMAL SUBUNIT PROTEIN US3"/>
    <property type="match status" value="1"/>
</dbReference>
<dbReference type="Pfam" id="PF00189">
    <property type="entry name" value="Ribosomal_S3_C"/>
    <property type="match status" value="1"/>
</dbReference>
<comment type="similarity">
    <text evidence="1">Belongs to the universal ribosomal protein uS3 family.</text>
</comment>
<dbReference type="InterPro" id="IPR057258">
    <property type="entry name" value="Ribosomal_uS3"/>
</dbReference>
<dbReference type="OrthoDB" id="10248446at2759"/>
<dbReference type="FunFam" id="3.30.300.20:FF:000006">
    <property type="entry name" value="40S ribosomal protein S3"/>
    <property type="match status" value="1"/>
</dbReference>
<dbReference type="Proteomes" id="UP000039865">
    <property type="component" value="Unassembled WGS sequence"/>
</dbReference>
<keyword evidence="3 8" id="KW-0689">Ribosomal protein</keyword>
<dbReference type="AlphaFoldDB" id="A0A077ZY54"/>
<feature type="domain" description="Small ribosomal subunit protein uS3 C-terminal" evidence="7">
    <location>
        <begin position="115"/>
        <end position="198"/>
    </location>
</feature>
<dbReference type="InterPro" id="IPR001351">
    <property type="entry name" value="Ribosomal_uS3_C"/>
</dbReference>
<protein>
    <recommendedName>
        <fullName evidence="5">Small ribosomal subunit protein uS3</fullName>
    </recommendedName>
    <alternativeName>
        <fullName evidence="6">40S ribosomal protein S3</fullName>
    </alternativeName>
</protein>
<name>A0A077ZY54_STYLE</name>
<organism evidence="8 9">
    <name type="scientific">Stylonychia lemnae</name>
    <name type="common">Ciliate</name>
    <dbReference type="NCBI Taxonomy" id="5949"/>
    <lineage>
        <taxon>Eukaryota</taxon>
        <taxon>Sar</taxon>
        <taxon>Alveolata</taxon>
        <taxon>Ciliophora</taxon>
        <taxon>Intramacronucleata</taxon>
        <taxon>Spirotrichea</taxon>
        <taxon>Stichotrichia</taxon>
        <taxon>Sporadotrichida</taxon>
        <taxon>Oxytrichidae</taxon>
        <taxon>Stylonychinae</taxon>
        <taxon>Stylonychia</taxon>
    </lineage>
</organism>
<dbReference type="InterPro" id="IPR009019">
    <property type="entry name" value="KH_sf_prok-type"/>
</dbReference>
<reference evidence="8 9" key="1">
    <citation type="submission" date="2014-06" db="EMBL/GenBank/DDBJ databases">
        <authorList>
            <person name="Swart Estienne"/>
        </authorList>
    </citation>
    <scope>NUCLEOTIDE SEQUENCE [LARGE SCALE GENOMIC DNA]</scope>
    <source>
        <strain evidence="8 9">130c</strain>
    </source>
</reference>
<evidence type="ECO:0000313" key="9">
    <source>
        <dbReference type="Proteomes" id="UP000039865"/>
    </source>
</evidence>
<dbReference type="GO" id="GO:0003723">
    <property type="term" value="F:RNA binding"/>
    <property type="evidence" value="ECO:0007669"/>
    <property type="project" value="UniProtKB-KW"/>
</dbReference>
<evidence type="ECO:0000313" key="8">
    <source>
        <dbReference type="EMBL" id="CDW74162.1"/>
    </source>
</evidence>
<dbReference type="Gene3D" id="3.30.300.20">
    <property type="match status" value="1"/>
</dbReference>
<accession>A0A077ZY54</accession>
<dbReference type="Gene3D" id="3.30.1140.32">
    <property type="entry name" value="Ribosomal protein S3, C-terminal domain"/>
    <property type="match status" value="1"/>
</dbReference>
<dbReference type="SUPFAM" id="SSF54821">
    <property type="entry name" value="Ribosomal protein S3 C-terminal domain"/>
    <property type="match status" value="1"/>
</dbReference>
<dbReference type="PANTHER" id="PTHR11760">
    <property type="entry name" value="30S/40S RIBOSOMAL PROTEIN S3"/>
    <property type="match status" value="1"/>
</dbReference>
<keyword evidence="9" id="KW-1185">Reference proteome</keyword>
<dbReference type="NCBIfam" id="TIGR01008">
    <property type="entry name" value="uS3_euk_arch"/>
    <property type="match status" value="1"/>
</dbReference>
<dbReference type="GO" id="GO:0022627">
    <property type="term" value="C:cytosolic small ribosomal subunit"/>
    <property type="evidence" value="ECO:0007669"/>
    <property type="project" value="TreeGrafter"/>
</dbReference>
<evidence type="ECO:0000256" key="1">
    <source>
        <dbReference type="ARBA" id="ARBA00010761"/>
    </source>
</evidence>
<dbReference type="FunFam" id="3.30.1140.32:FF:000013">
    <property type="entry name" value="40S ribosomal protein S3"/>
    <property type="match status" value="1"/>
</dbReference>
<evidence type="ECO:0000259" key="7">
    <source>
        <dbReference type="Pfam" id="PF00189"/>
    </source>
</evidence>
<evidence type="ECO:0000256" key="3">
    <source>
        <dbReference type="ARBA" id="ARBA00022980"/>
    </source>
</evidence>
<evidence type="ECO:0000256" key="4">
    <source>
        <dbReference type="ARBA" id="ARBA00023274"/>
    </source>
</evidence>
<gene>
    <name evidence="8" type="primary">Contig18134.g19279</name>
    <name evidence="8" type="ORF">STYLEM_3156</name>
</gene>
<dbReference type="GO" id="GO:0006412">
    <property type="term" value="P:translation"/>
    <property type="evidence" value="ECO:0007669"/>
    <property type="project" value="InterPro"/>
</dbReference>
<dbReference type="InParanoid" id="A0A077ZY54"/>
<dbReference type="InterPro" id="IPR015946">
    <property type="entry name" value="KH_dom-like_a/b"/>
</dbReference>